<dbReference type="AlphaFoldDB" id="A0A4Q7CR61"/>
<proteinExistence type="predicted"/>
<organism evidence="2 3">
    <name type="scientific">Pseudomonas orientalis</name>
    <dbReference type="NCBI Taxonomy" id="76758"/>
    <lineage>
        <taxon>Bacteria</taxon>
        <taxon>Pseudomonadati</taxon>
        <taxon>Pseudomonadota</taxon>
        <taxon>Gammaproteobacteria</taxon>
        <taxon>Pseudomonadales</taxon>
        <taxon>Pseudomonadaceae</taxon>
        <taxon>Pseudomonas</taxon>
    </lineage>
</organism>
<feature type="compositionally biased region" description="Polar residues" evidence="1">
    <location>
        <begin position="26"/>
        <end position="37"/>
    </location>
</feature>
<sequence length="73" mass="8003">VLLTFALFKSEPPSGRNPKQPLPQKQICTRSNPTSWSALRPPSGASPLPHLHRDRHKSPVGSEAAIGRKPLPY</sequence>
<comment type="caution">
    <text evidence="2">The sequence shown here is derived from an EMBL/GenBank/DDBJ whole genome shotgun (WGS) entry which is preliminary data.</text>
</comment>
<evidence type="ECO:0000313" key="2">
    <source>
        <dbReference type="EMBL" id="RZI19002.1"/>
    </source>
</evidence>
<dbReference type="Proteomes" id="UP000293369">
    <property type="component" value="Unassembled WGS sequence"/>
</dbReference>
<gene>
    <name evidence="2" type="ORF">EUX57_27100</name>
</gene>
<evidence type="ECO:0000313" key="3">
    <source>
        <dbReference type="Proteomes" id="UP000293369"/>
    </source>
</evidence>
<accession>A0A4Q7CR61</accession>
<dbReference type="EMBL" id="SGFE01000140">
    <property type="protein sequence ID" value="RZI19002.1"/>
    <property type="molecule type" value="Genomic_DNA"/>
</dbReference>
<name>A0A4Q7CR61_9PSED</name>
<feature type="non-terminal residue" evidence="2">
    <location>
        <position position="1"/>
    </location>
</feature>
<evidence type="ECO:0000256" key="1">
    <source>
        <dbReference type="SAM" id="MobiDB-lite"/>
    </source>
</evidence>
<feature type="region of interest" description="Disordered" evidence="1">
    <location>
        <begin position="8"/>
        <end position="73"/>
    </location>
</feature>
<reference evidence="2 3" key="1">
    <citation type="submission" date="2019-02" db="EMBL/GenBank/DDBJ databases">
        <title>Pseudomonas spp from wheat grain.</title>
        <authorList>
            <person name="Cho G.-S."/>
            <person name="Franz C.M.A.P."/>
        </authorList>
    </citation>
    <scope>NUCLEOTIDE SEQUENCE [LARGE SCALE GENOMIC DNA]</scope>
    <source>
        <strain evidence="2 3">133NRW</strain>
    </source>
</reference>
<protein>
    <submittedName>
        <fullName evidence="2">Uncharacterized protein</fullName>
    </submittedName>
</protein>